<gene>
    <name evidence="1" type="ORF">BDM02DRAFT_3156550</name>
</gene>
<proteinExistence type="predicted"/>
<reference evidence="1" key="1">
    <citation type="submission" date="2019-10" db="EMBL/GenBank/DDBJ databases">
        <authorList>
            <consortium name="DOE Joint Genome Institute"/>
            <person name="Kuo A."/>
            <person name="Miyauchi S."/>
            <person name="Kiss E."/>
            <person name="Drula E."/>
            <person name="Kohler A."/>
            <person name="Sanchez-Garcia M."/>
            <person name="Andreopoulos B."/>
            <person name="Barry K.W."/>
            <person name="Bonito G."/>
            <person name="Buee M."/>
            <person name="Carver A."/>
            <person name="Chen C."/>
            <person name="Cichocki N."/>
            <person name="Clum A."/>
            <person name="Culley D."/>
            <person name="Crous P.W."/>
            <person name="Fauchery L."/>
            <person name="Girlanda M."/>
            <person name="Hayes R."/>
            <person name="Keri Z."/>
            <person name="Labutti K."/>
            <person name="Lipzen A."/>
            <person name="Lombard V."/>
            <person name="Magnuson J."/>
            <person name="Maillard F."/>
            <person name="Morin E."/>
            <person name="Murat C."/>
            <person name="Nolan M."/>
            <person name="Ohm R."/>
            <person name="Pangilinan J."/>
            <person name="Pereira M."/>
            <person name="Perotto S."/>
            <person name="Peter M."/>
            <person name="Riley R."/>
            <person name="Sitrit Y."/>
            <person name="Stielow B."/>
            <person name="Szollosi G."/>
            <person name="Zifcakova L."/>
            <person name="Stursova M."/>
            <person name="Spatafora J.W."/>
            <person name="Tedersoo L."/>
            <person name="Vaario L.-M."/>
            <person name="Yamada A."/>
            <person name="Yan M."/>
            <person name="Wang P."/>
            <person name="Xu J."/>
            <person name="Bruns T."/>
            <person name="Baldrian P."/>
            <person name="Vilgalys R."/>
            <person name="Henrissat B."/>
            <person name="Grigoriev I.V."/>
            <person name="Hibbett D."/>
            <person name="Nagy L.G."/>
            <person name="Martin F.M."/>
        </authorList>
    </citation>
    <scope>NUCLEOTIDE SEQUENCE</scope>
    <source>
        <strain evidence="1">P2</strain>
    </source>
</reference>
<protein>
    <submittedName>
        <fullName evidence="1">PNK3P-domain-containing protein</fullName>
    </submittedName>
</protein>
<reference evidence="1" key="2">
    <citation type="journal article" date="2020" name="Nat. Commun.">
        <title>Large-scale genome sequencing of mycorrhizal fungi provides insights into the early evolution of symbiotic traits.</title>
        <authorList>
            <person name="Miyauchi S."/>
            <person name="Kiss E."/>
            <person name="Kuo A."/>
            <person name="Drula E."/>
            <person name="Kohler A."/>
            <person name="Sanchez-Garcia M."/>
            <person name="Morin E."/>
            <person name="Andreopoulos B."/>
            <person name="Barry K.W."/>
            <person name="Bonito G."/>
            <person name="Buee M."/>
            <person name="Carver A."/>
            <person name="Chen C."/>
            <person name="Cichocki N."/>
            <person name="Clum A."/>
            <person name="Culley D."/>
            <person name="Crous P.W."/>
            <person name="Fauchery L."/>
            <person name="Girlanda M."/>
            <person name="Hayes R.D."/>
            <person name="Keri Z."/>
            <person name="LaButti K."/>
            <person name="Lipzen A."/>
            <person name="Lombard V."/>
            <person name="Magnuson J."/>
            <person name="Maillard F."/>
            <person name="Murat C."/>
            <person name="Nolan M."/>
            <person name="Ohm R.A."/>
            <person name="Pangilinan J."/>
            <person name="Pereira M.F."/>
            <person name="Perotto S."/>
            <person name="Peter M."/>
            <person name="Pfister S."/>
            <person name="Riley R."/>
            <person name="Sitrit Y."/>
            <person name="Stielow J.B."/>
            <person name="Szollosi G."/>
            <person name="Zifcakova L."/>
            <person name="Stursova M."/>
            <person name="Spatafora J.W."/>
            <person name="Tedersoo L."/>
            <person name="Vaario L.M."/>
            <person name="Yamada A."/>
            <person name="Yan M."/>
            <person name="Wang P."/>
            <person name="Xu J."/>
            <person name="Bruns T."/>
            <person name="Baldrian P."/>
            <person name="Vilgalys R."/>
            <person name="Dunand C."/>
            <person name="Henrissat B."/>
            <person name="Grigoriev I.V."/>
            <person name="Hibbett D."/>
            <person name="Nagy L.G."/>
            <person name="Martin F.M."/>
        </authorList>
    </citation>
    <scope>NUCLEOTIDE SEQUENCE</scope>
    <source>
        <strain evidence="1">P2</strain>
    </source>
</reference>
<dbReference type="EMBL" id="MU118059">
    <property type="protein sequence ID" value="KAF9646372.1"/>
    <property type="molecule type" value="Genomic_DNA"/>
</dbReference>
<accession>A0ACB6ZA41</accession>
<sequence>MSIAATKKRKADSDASPPSISTKAQKIHPFFTKSDASGSKSGASDGSQFQWLNPLGPKKTCLYGVNLTPATYPKIAMFDLDGTIIVSPFGKGQPKKNRHASFTWWHKSVVKKLEEVHNSRYSIVVISNQKLSKDLEEWKQKIHLIAASLPNVPFRIFAASADDEYRKPMLGMLHALKDIHISENVEIDMAESYLVGDAAGRPGDHSGTDRKWAINAGLKFYTPEEFFLGQPASGCQFLGYDTSSVIPDGKLFTPTLSPKPELVLLVGYPSMGKSTLCRKHFGPAGYRHINQDVLGSRPKCIKATEEALANGKSCVIDNTNRDGKTRKPYIDIAKRFDVPVRCFKFENSIDLAWHNNMYRTYCLASSTLENEAKRDKVPNIAYFGFQKNYEEPSLAEGFSEIVDVRWYFEGSEEERRRWSILHQSISGK</sequence>
<dbReference type="Proteomes" id="UP000886501">
    <property type="component" value="Unassembled WGS sequence"/>
</dbReference>
<name>A0ACB6ZA41_THEGA</name>
<evidence type="ECO:0000313" key="2">
    <source>
        <dbReference type="Proteomes" id="UP000886501"/>
    </source>
</evidence>
<evidence type="ECO:0000313" key="1">
    <source>
        <dbReference type="EMBL" id="KAF9646372.1"/>
    </source>
</evidence>
<keyword evidence="2" id="KW-1185">Reference proteome</keyword>
<organism evidence="1 2">
    <name type="scientific">Thelephora ganbajun</name>
    <name type="common">Ganba fungus</name>
    <dbReference type="NCBI Taxonomy" id="370292"/>
    <lineage>
        <taxon>Eukaryota</taxon>
        <taxon>Fungi</taxon>
        <taxon>Dikarya</taxon>
        <taxon>Basidiomycota</taxon>
        <taxon>Agaricomycotina</taxon>
        <taxon>Agaricomycetes</taxon>
        <taxon>Thelephorales</taxon>
        <taxon>Thelephoraceae</taxon>
        <taxon>Thelephora</taxon>
    </lineage>
</organism>
<comment type="caution">
    <text evidence="1">The sequence shown here is derived from an EMBL/GenBank/DDBJ whole genome shotgun (WGS) entry which is preliminary data.</text>
</comment>